<gene>
    <name evidence="1" type="ORF">G7Y89_g8837</name>
</gene>
<comment type="caution">
    <text evidence="1">The sequence shown here is derived from an EMBL/GenBank/DDBJ whole genome shotgun (WGS) entry which is preliminary data.</text>
</comment>
<protein>
    <submittedName>
        <fullName evidence="1">Uncharacterized protein</fullName>
    </submittedName>
</protein>
<dbReference type="AlphaFoldDB" id="A0A8H4W0Q2"/>
<keyword evidence="2" id="KW-1185">Reference proteome</keyword>
<evidence type="ECO:0000313" key="2">
    <source>
        <dbReference type="Proteomes" id="UP000566819"/>
    </source>
</evidence>
<dbReference type="Proteomes" id="UP000566819">
    <property type="component" value="Unassembled WGS sequence"/>
</dbReference>
<organism evidence="1 2">
    <name type="scientific">Cudoniella acicularis</name>
    <dbReference type="NCBI Taxonomy" id="354080"/>
    <lineage>
        <taxon>Eukaryota</taxon>
        <taxon>Fungi</taxon>
        <taxon>Dikarya</taxon>
        <taxon>Ascomycota</taxon>
        <taxon>Pezizomycotina</taxon>
        <taxon>Leotiomycetes</taxon>
        <taxon>Helotiales</taxon>
        <taxon>Tricladiaceae</taxon>
        <taxon>Cudoniella</taxon>
    </lineage>
</organism>
<name>A0A8H4W0Q2_9HELO</name>
<reference evidence="1 2" key="1">
    <citation type="submission" date="2020-03" db="EMBL/GenBank/DDBJ databases">
        <title>Draft Genome Sequence of Cudoniella acicularis.</title>
        <authorList>
            <person name="Buettner E."/>
            <person name="Kellner H."/>
        </authorList>
    </citation>
    <scope>NUCLEOTIDE SEQUENCE [LARGE SCALE GENOMIC DNA]</scope>
    <source>
        <strain evidence="1 2">DSM 108380</strain>
    </source>
</reference>
<sequence length="208" mass="23195">MSALSGIDLAAQILSAATPGSTKAAVQQKPPIVDFKHQRKANGDPREIDFPQNVRWQDSQRYKPKPLWHEHNKSTYQTLQASPKLQLIISSHRRLQESGCPNTYLIFAYFSINIFVTRLSSAFSGSLRFLLIRFLKCLKVQCYAYSVDLVHLFLRLSVSRADDADFGTSKSKSYIIVVLNFGNSGVEIVLRDQVANGIVDGCGVTAND</sequence>
<proteinExistence type="predicted"/>
<evidence type="ECO:0000313" key="1">
    <source>
        <dbReference type="EMBL" id="KAF4629307.1"/>
    </source>
</evidence>
<accession>A0A8H4W0Q2</accession>
<dbReference type="EMBL" id="JAAMPI010000694">
    <property type="protein sequence ID" value="KAF4629307.1"/>
    <property type="molecule type" value="Genomic_DNA"/>
</dbReference>